<dbReference type="PANTHER" id="PTHR42059">
    <property type="entry name" value="TNT DOMAIN-CONTAINING PROTEIN"/>
    <property type="match status" value="1"/>
</dbReference>
<dbReference type="Pfam" id="PF14021">
    <property type="entry name" value="TNT"/>
    <property type="match status" value="1"/>
</dbReference>
<reference evidence="3 4" key="1">
    <citation type="submission" date="2024-06" db="EMBL/GenBank/DDBJ databases">
        <title>Complete genome of Phlyctema vagabunda strain 19-DSS-EL-015.</title>
        <authorList>
            <person name="Fiorenzani C."/>
        </authorList>
    </citation>
    <scope>NUCLEOTIDE SEQUENCE [LARGE SCALE GENOMIC DNA]</scope>
    <source>
        <strain evidence="3 4">19-DSS-EL-015</strain>
    </source>
</reference>
<dbReference type="Proteomes" id="UP001629113">
    <property type="component" value="Unassembled WGS sequence"/>
</dbReference>
<evidence type="ECO:0000313" key="3">
    <source>
        <dbReference type="EMBL" id="KAL3422407.1"/>
    </source>
</evidence>
<dbReference type="InterPro" id="IPR053024">
    <property type="entry name" value="Fungal_surface_NADase"/>
</dbReference>
<protein>
    <recommendedName>
        <fullName evidence="2">TNT domain-containing protein</fullName>
    </recommendedName>
</protein>
<name>A0ABR4PH25_9HELO</name>
<accession>A0ABR4PH25</accession>
<proteinExistence type="predicted"/>
<keyword evidence="4" id="KW-1185">Reference proteome</keyword>
<evidence type="ECO:0000313" key="4">
    <source>
        <dbReference type="Proteomes" id="UP001629113"/>
    </source>
</evidence>
<feature type="chain" id="PRO_5047365302" description="TNT domain-containing protein" evidence="1">
    <location>
        <begin position="20"/>
        <end position="240"/>
    </location>
</feature>
<evidence type="ECO:0000259" key="2">
    <source>
        <dbReference type="Pfam" id="PF14021"/>
    </source>
</evidence>
<dbReference type="InterPro" id="IPR025331">
    <property type="entry name" value="TNT"/>
</dbReference>
<feature type="domain" description="TNT" evidence="2">
    <location>
        <begin position="124"/>
        <end position="221"/>
    </location>
</feature>
<feature type="signal peptide" evidence="1">
    <location>
        <begin position="1"/>
        <end position="19"/>
    </location>
</feature>
<comment type="caution">
    <text evidence="3">The sequence shown here is derived from an EMBL/GenBank/DDBJ whole genome shotgun (WGS) entry which is preliminary data.</text>
</comment>
<evidence type="ECO:0000256" key="1">
    <source>
        <dbReference type="SAM" id="SignalP"/>
    </source>
</evidence>
<dbReference type="EMBL" id="JBFCZG010000005">
    <property type="protein sequence ID" value="KAL3422407.1"/>
    <property type="molecule type" value="Genomic_DNA"/>
</dbReference>
<gene>
    <name evidence="3" type="ORF">PVAG01_06563</name>
</gene>
<keyword evidence="1" id="KW-0732">Signal</keyword>
<organism evidence="3 4">
    <name type="scientific">Phlyctema vagabunda</name>
    <dbReference type="NCBI Taxonomy" id="108571"/>
    <lineage>
        <taxon>Eukaryota</taxon>
        <taxon>Fungi</taxon>
        <taxon>Dikarya</taxon>
        <taxon>Ascomycota</taxon>
        <taxon>Pezizomycotina</taxon>
        <taxon>Leotiomycetes</taxon>
        <taxon>Helotiales</taxon>
        <taxon>Dermateaceae</taxon>
        <taxon>Phlyctema</taxon>
    </lineage>
</organism>
<sequence>MKAQLSLAMLAVLPSLTQSTPLLHERARWQQQQYDAPVCNCTGTTDGGNASRASICNDARLGPKILPRMLPLSSFLTSYDRFGGLTPAEYLARWTNASTGTYRYPPDNGFSLDQDGHGINGTLTLEVGTLVDRFGSEFGSFVSAAEAPYSQRSLPPTNLATSPSAPEYPYNYHIYQVLKPFEVVGGPIAPWFGQPGLGAQFYTGATGNIMKLIDDQYLARVNISVLISNLQGCGVGDCYW</sequence>
<dbReference type="PANTHER" id="PTHR42059:SF1">
    <property type="entry name" value="TNT DOMAIN-CONTAINING PROTEIN"/>
    <property type="match status" value="1"/>
</dbReference>